<sequence length="129" mass="13880">MIYGYHRSKGAPVLGALPGQHGPFGRRPAQGEDDDTDMDEELEPAASLPAPTDGSAMMTLWRQVLAALTDDTLNDATRETIVARGAAQLAVRRAPEGQQPTSVEVMAVAYEEFKLLLDADQARAALRCD</sequence>
<evidence type="ECO:0000313" key="3">
    <source>
        <dbReference type="Proteomes" id="UP001589703"/>
    </source>
</evidence>
<comment type="caution">
    <text evidence="2">The sequence shown here is derived from an EMBL/GenBank/DDBJ whole genome shotgun (WGS) entry which is preliminary data.</text>
</comment>
<feature type="compositionally biased region" description="Acidic residues" evidence="1">
    <location>
        <begin position="31"/>
        <end position="43"/>
    </location>
</feature>
<dbReference type="Proteomes" id="UP001589703">
    <property type="component" value="Unassembled WGS sequence"/>
</dbReference>
<keyword evidence="3" id="KW-1185">Reference proteome</keyword>
<feature type="region of interest" description="Disordered" evidence="1">
    <location>
        <begin position="1"/>
        <end position="53"/>
    </location>
</feature>
<accession>A0ABV5VN12</accession>
<reference evidence="2 3" key="1">
    <citation type="submission" date="2024-09" db="EMBL/GenBank/DDBJ databases">
        <authorList>
            <person name="Sun Q."/>
            <person name="Mori K."/>
        </authorList>
    </citation>
    <scope>NUCLEOTIDE SEQUENCE [LARGE SCALE GENOMIC DNA]</scope>
    <source>
        <strain evidence="2 3">JCM 10918</strain>
    </source>
</reference>
<protein>
    <submittedName>
        <fullName evidence="2">Uncharacterized protein</fullName>
    </submittedName>
</protein>
<name>A0ABV5VN12_9ACTN</name>
<dbReference type="RefSeq" id="WP_385860279.1">
    <property type="nucleotide sequence ID" value="NZ_JBHMAR010000078.1"/>
</dbReference>
<gene>
    <name evidence="2" type="ORF">ACFFRO_29535</name>
</gene>
<evidence type="ECO:0000313" key="2">
    <source>
        <dbReference type="EMBL" id="MFB9739208.1"/>
    </source>
</evidence>
<organism evidence="2 3">
    <name type="scientific">Streptomyces thermocoprophilus</name>
    <dbReference type="NCBI Taxonomy" id="78356"/>
    <lineage>
        <taxon>Bacteria</taxon>
        <taxon>Bacillati</taxon>
        <taxon>Actinomycetota</taxon>
        <taxon>Actinomycetes</taxon>
        <taxon>Kitasatosporales</taxon>
        <taxon>Streptomycetaceae</taxon>
        <taxon>Streptomyces</taxon>
    </lineage>
</organism>
<evidence type="ECO:0000256" key="1">
    <source>
        <dbReference type="SAM" id="MobiDB-lite"/>
    </source>
</evidence>
<proteinExistence type="predicted"/>
<dbReference type="EMBL" id="JBHMAR010000078">
    <property type="protein sequence ID" value="MFB9739208.1"/>
    <property type="molecule type" value="Genomic_DNA"/>
</dbReference>